<keyword evidence="4 6" id="KW-1133">Transmembrane helix</keyword>
<evidence type="ECO:0000256" key="2">
    <source>
        <dbReference type="ARBA" id="ARBA00007590"/>
    </source>
</evidence>
<proteinExistence type="inferred from homology"/>
<gene>
    <name evidence="7" type="ORF">GIB67_033275</name>
</gene>
<dbReference type="Proteomes" id="UP000541444">
    <property type="component" value="Unassembled WGS sequence"/>
</dbReference>
<comment type="caution">
    <text evidence="7">The sequence shown here is derived from an EMBL/GenBank/DDBJ whole genome shotgun (WGS) entry which is preliminary data.</text>
</comment>
<comment type="similarity">
    <text evidence="2">Belongs to the TMEM14 family.</text>
</comment>
<feature type="transmembrane region" description="Helical" evidence="6">
    <location>
        <begin position="77"/>
        <end position="95"/>
    </location>
</feature>
<comment type="subcellular location">
    <subcellularLocation>
        <location evidence="1">Membrane</location>
    </subcellularLocation>
</comment>
<evidence type="ECO:0000256" key="3">
    <source>
        <dbReference type="ARBA" id="ARBA00022692"/>
    </source>
</evidence>
<keyword evidence="3 6" id="KW-0812">Transmembrane</keyword>
<dbReference type="OrthoDB" id="5620at2759"/>
<organism evidence="7 8">
    <name type="scientific">Kingdonia uniflora</name>
    <dbReference type="NCBI Taxonomy" id="39325"/>
    <lineage>
        <taxon>Eukaryota</taxon>
        <taxon>Viridiplantae</taxon>
        <taxon>Streptophyta</taxon>
        <taxon>Embryophyta</taxon>
        <taxon>Tracheophyta</taxon>
        <taxon>Spermatophyta</taxon>
        <taxon>Magnoliopsida</taxon>
        <taxon>Ranunculales</taxon>
        <taxon>Circaeasteraceae</taxon>
        <taxon>Kingdonia</taxon>
    </lineage>
</organism>
<evidence type="ECO:0000313" key="7">
    <source>
        <dbReference type="EMBL" id="KAF6156806.1"/>
    </source>
</evidence>
<keyword evidence="5 6" id="KW-0472">Membrane</keyword>
<keyword evidence="8" id="KW-1185">Reference proteome</keyword>
<evidence type="ECO:0000256" key="5">
    <source>
        <dbReference type="ARBA" id="ARBA00023136"/>
    </source>
</evidence>
<evidence type="ECO:0000256" key="4">
    <source>
        <dbReference type="ARBA" id="ARBA00022989"/>
    </source>
</evidence>
<accession>A0A7J7MPI9</accession>
<dbReference type="GO" id="GO:0016020">
    <property type="term" value="C:membrane"/>
    <property type="evidence" value="ECO:0007669"/>
    <property type="project" value="UniProtKB-SubCell"/>
</dbReference>
<dbReference type="Pfam" id="PF03647">
    <property type="entry name" value="Tmemb_14"/>
    <property type="match status" value="1"/>
</dbReference>
<evidence type="ECO:0000256" key="1">
    <source>
        <dbReference type="ARBA" id="ARBA00004370"/>
    </source>
</evidence>
<name>A0A7J7MPI9_9MAGN</name>
<dbReference type="InterPro" id="IPR044890">
    <property type="entry name" value="TMEM14_sf"/>
</dbReference>
<sequence length="125" mass="13618">MELNIAKDCPHKVEYFGLSHVGTIYSHPLPNSFLDMSSVALSKKSGSYRYPVGWLILTIVAYFLMQAPETKDIGDALAFGSAFLFSSVFGIRLAATQKLIPAGPLLVLSLCALAVFTSAYLQDRI</sequence>
<protein>
    <submittedName>
        <fullName evidence="7">Uncharacterized protein</fullName>
    </submittedName>
</protein>
<evidence type="ECO:0000313" key="8">
    <source>
        <dbReference type="Proteomes" id="UP000541444"/>
    </source>
</evidence>
<evidence type="ECO:0000256" key="6">
    <source>
        <dbReference type="SAM" id="Phobius"/>
    </source>
</evidence>
<dbReference type="EMBL" id="JACGCM010001301">
    <property type="protein sequence ID" value="KAF6156806.1"/>
    <property type="molecule type" value="Genomic_DNA"/>
</dbReference>
<dbReference type="InterPro" id="IPR005349">
    <property type="entry name" value="TMEM14"/>
</dbReference>
<feature type="transmembrane region" description="Helical" evidence="6">
    <location>
        <begin position="101"/>
        <end position="121"/>
    </location>
</feature>
<reference evidence="7 8" key="1">
    <citation type="journal article" date="2020" name="IScience">
        <title>Genome Sequencing of the Endangered Kingdonia uniflora (Circaeasteraceae, Ranunculales) Reveals Potential Mechanisms of Evolutionary Specialization.</title>
        <authorList>
            <person name="Sun Y."/>
            <person name="Deng T."/>
            <person name="Zhang A."/>
            <person name="Moore M.J."/>
            <person name="Landis J.B."/>
            <person name="Lin N."/>
            <person name="Zhang H."/>
            <person name="Zhang X."/>
            <person name="Huang J."/>
            <person name="Zhang X."/>
            <person name="Sun H."/>
            <person name="Wang H."/>
        </authorList>
    </citation>
    <scope>NUCLEOTIDE SEQUENCE [LARGE SCALE GENOMIC DNA]</scope>
    <source>
        <strain evidence="7">TB1705</strain>
        <tissue evidence="7">Leaf</tissue>
    </source>
</reference>
<dbReference type="AlphaFoldDB" id="A0A7J7MPI9"/>
<feature type="transmembrane region" description="Helical" evidence="6">
    <location>
        <begin position="48"/>
        <end position="65"/>
    </location>
</feature>
<dbReference type="Gene3D" id="1.10.10.1740">
    <property type="entry name" value="Transmembrane protein 14-like"/>
    <property type="match status" value="1"/>
</dbReference>